<dbReference type="AlphaFoldDB" id="A0AA41SH46"/>
<reference evidence="4" key="1">
    <citation type="submission" date="2022-03" db="EMBL/GenBank/DDBJ databases">
        <title>A functionally conserved STORR gene fusion in Papaver species that diverged 16.8 million years ago.</title>
        <authorList>
            <person name="Catania T."/>
        </authorList>
    </citation>
    <scope>NUCLEOTIDE SEQUENCE</scope>
    <source>
        <strain evidence="4">S-191538</strain>
    </source>
</reference>
<name>A0AA41SH46_PAPNU</name>
<evidence type="ECO:0000256" key="2">
    <source>
        <dbReference type="SAM" id="Phobius"/>
    </source>
</evidence>
<accession>A0AA41SH46</accession>
<evidence type="ECO:0000313" key="5">
    <source>
        <dbReference type="Proteomes" id="UP001177140"/>
    </source>
</evidence>
<protein>
    <recommendedName>
        <fullName evidence="3">DUF155 domain-containing protein</fullName>
    </recommendedName>
</protein>
<dbReference type="InterPro" id="IPR003734">
    <property type="entry name" value="DUF155"/>
</dbReference>
<keyword evidence="2" id="KW-1133">Transmembrane helix</keyword>
<dbReference type="EMBL" id="JAJJMA010164519">
    <property type="protein sequence ID" value="MCL7036121.1"/>
    <property type="molecule type" value="Genomic_DNA"/>
</dbReference>
<dbReference type="InterPro" id="IPR051624">
    <property type="entry name" value="RMD1/Sad1-interacting"/>
</dbReference>
<evidence type="ECO:0000259" key="3">
    <source>
        <dbReference type="Pfam" id="PF02582"/>
    </source>
</evidence>
<dbReference type="PANTHER" id="PTHR16255">
    <property type="entry name" value="REQUIRED FOR MEIOTIC NUCLEAR DIVISION PROTEIN 1 HOMOLOG"/>
    <property type="match status" value="1"/>
</dbReference>
<gene>
    <name evidence="4" type="ORF">MKW94_027066</name>
</gene>
<feature type="transmembrane region" description="Helical" evidence="2">
    <location>
        <begin position="369"/>
        <end position="390"/>
    </location>
</feature>
<evidence type="ECO:0000256" key="1">
    <source>
        <dbReference type="ARBA" id="ARBA00008306"/>
    </source>
</evidence>
<keyword evidence="2" id="KW-0812">Transmembrane</keyword>
<comment type="caution">
    <text evidence="4">The sequence shown here is derived from an EMBL/GenBank/DDBJ whole genome shotgun (WGS) entry which is preliminary data.</text>
</comment>
<keyword evidence="5" id="KW-1185">Reference proteome</keyword>
<dbReference type="GO" id="GO:0005739">
    <property type="term" value="C:mitochondrion"/>
    <property type="evidence" value="ECO:0007669"/>
    <property type="project" value="UniProtKB-ARBA"/>
</dbReference>
<dbReference type="Pfam" id="PF02582">
    <property type="entry name" value="DUF155"/>
    <property type="match status" value="1"/>
</dbReference>
<proteinExistence type="inferred from homology"/>
<comment type="similarity">
    <text evidence="1">Belongs to the RMD1/sif2 family.</text>
</comment>
<sequence length="397" mass="45081">MSKIPKLINTKQLKSTIVSLLRSSSTPLKQLSSTTSSSITKPNLSNTHLLPLPFSKPLTSKQSLFSNSFPRTRVTYSRSISSYPLTECEVNYQAFSSSSQINGTTESMESKSLWTPSVPVRAYCLSHRYNQANMIPHTPCIGNYIILKFGDLTDSPTPRDSYMVVFKYGSTVMFNMLDHEVDGYLKIIKRHASGMLPEKTKDQGDSTQKYLDYEVSEKRKLPTCVQGGLNHMLQNFNIDGICKIASVLGQSVALDYYSRLVDGLISEYTNVNIGLEESGALCSFKKLLKLVPRTCDDADIVSWFGIFERSDVVWKEDAEYKHMFDHLRDKFRLTQRFADLDRKFKMGELNIWFSRVEMAVVETSLHMNAYAICITLIMFIPVVTFPISTLETYLRSI</sequence>
<dbReference type="PANTHER" id="PTHR16255:SF6">
    <property type="entry name" value="PROTEIN RETARDED ROOT GROWTH-LIKE"/>
    <property type="match status" value="1"/>
</dbReference>
<organism evidence="4 5">
    <name type="scientific">Papaver nudicaule</name>
    <name type="common">Iceland poppy</name>
    <dbReference type="NCBI Taxonomy" id="74823"/>
    <lineage>
        <taxon>Eukaryota</taxon>
        <taxon>Viridiplantae</taxon>
        <taxon>Streptophyta</taxon>
        <taxon>Embryophyta</taxon>
        <taxon>Tracheophyta</taxon>
        <taxon>Spermatophyta</taxon>
        <taxon>Magnoliopsida</taxon>
        <taxon>Ranunculales</taxon>
        <taxon>Papaveraceae</taxon>
        <taxon>Papaveroideae</taxon>
        <taxon>Papaver</taxon>
    </lineage>
</organism>
<dbReference type="Proteomes" id="UP001177140">
    <property type="component" value="Unassembled WGS sequence"/>
</dbReference>
<feature type="domain" description="DUF155" evidence="3">
    <location>
        <begin position="163"/>
        <end position="340"/>
    </location>
</feature>
<keyword evidence="2" id="KW-0472">Membrane</keyword>
<evidence type="ECO:0000313" key="4">
    <source>
        <dbReference type="EMBL" id="MCL7036121.1"/>
    </source>
</evidence>